<proteinExistence type="predicted"/>
<dbReference type="EMBL" id="JACHXF010000018">
    <property type="protein sequence ID" value="MBB3099409.1"/>
    <property type="molecule type" value="Genomic_DNA"/>
</dbReference>
<evidence type="ECO:0000313" key="3">
    <source>
        <dbReference type="Proteomes" id="UP000590749"/>
    </source>
</evidence>
<feature type="domain" description="Peptidase M15C" evidence="1">
    <location>
        <begin position="73"/>
        <end position="137"/>
    </location>
</feature>
<keyword evidence="3" id="KW-1185">Reference proteome</keyword>
<comment type="caution">
    <text evidence="2">The sequence shown here is derived from an EMBL/GenBank/DDBJ whole genome shotgun (WGS) entry which is preliminary data.</text>
</comment>
<evidence type="ECO:0000259" key="1">
    <source>
        <dbReference type="Pfam" id="PF13539"/>
    </source>
</evidence>
<reference evidence="2 3" key="1">
    <citation type="submission" date="2020-08" db="EMBL/GenBank/DDBJ databases">
        <title>Genomic Encyclopedia of Type Strains, Phase III (KMG-III): the genomes of soil and plant-associated and newly described type strains.</title>
        <authorList>
            <person name="Whitman W."/>
        </authorList>
    </citation>
    <scope>NUCLEOTIDE SEQUENCE [LARGE SCALE GENOMIC DNA]</scope>
    <source>
        <strain evidence="2 3">CECT 3287</strain>
    </source>
</reference>
<dbReference type="Gene3D" id="1.10.101.10">
    <property type="entry name" value="PGBD-like superfamily/PGBD"/>
    <property type="match status" value="1"/>
</dbReference>
<gene>
    <name evidence="2" type="ORF">FHR83_007115</name>
</gene>
<dbReference type="GO" id="GO:0008233">
    <property type="term" value="F:peptidase activity"/>
    <property type="evidence" value="ECO:0007669"/>
    <property type="project" value="InterPro"/>
</dbReference>
<organism evidence="2 3">
    <name type="scientific">Actinoplanes campanulatus</name>
    <dbReference type="NCBI Taxonomy" id="113559"/>
    <lineage>
        <taxon>Bacteria</taxon>
        <taxon>Bacillati</taxon>
        <taxon>Actinomycetota</taxon>
        <taxon>Actinomycetes</taxon>
        <taxon>Micromonosporales</taxon>
        <taxon>Micromonosporaceae</taxon>
        <taxon>Actinoplanes</taxon>
    </lineage>
</organism>
<dbReference type="InterPro" id="IPR036366">
    <property type="entry name" value="PGBDSf"/>
</dbReference>
<dbReference type="RefSeq" id="WP_183225460.1">
    <property type="nucleotide sequence ID" value="NZ_BMPW01000021.1"/>
</dbReference>
<accession>A0A7W5AP29</accession>
<dbReference type="Pfam" id="PF13539">
    <property type="entry name" value="Peptidase_M15_4"/>
    <property type="match status" value="1"/>
</dbReference>
<keyword evidence="2" id="KW-0378">Hydrolase</keyword>
<sequence length="263" mass="27869">MPTSQNGWSAGSKTAIGGLDNRYVPGTKVRVAPGVRKGDAATVLFYVAEQFNLHVEKLKPGWCWGYNYRGIRGATSLSNHASGTAIDLNAPTHGLGATGTFTEKQLAAIRKILAFCEGVVRAGVFYKGRPDPMHFELVGTPAQVARIARKIRALNEPKASIPKPVAPAKPITAPAKPAALAVDGDLGPTTVQRWHQVMGLAVSGKVDAVLVKAVQGRLGVKVDGDLGPITIKALQRRLDVKADGDLGPTTVKALQRRLNTGKF</sequence>
<evidence type="ECO:0000313" key="2">
    <source>
        <dbReference type="EMBL" id="MBB3099409.1"/>
    </source>
</evidence>
<dbReference type="Proteomes" id="UP000590749">
    <property type="component" value="Unassembled WGS sequence"/>
</dbReference>
<dbReference type="InterPro" id="IPR009045">
    <property type="entry name" value="Zn_M74/Hedgehog-like"/>
</dbReference>
<dbReference type="InterPro" id="IPR039561">
    <property type="entry name" value="Peptidase_M15C"/>
</dbReference>
<dbReference type="SUPFAM" id="SSF55166">
    <property type="entry name" value="Hedgehog/DD-peptidase"/>
    <property type="match status" value="1"/>
</dbReference>
<name>A0A7W5AP29_9ACTN</name>
<dbReference type="AlphaFoldDB" id="A0A7W5AP29"/>
<protein>
    <submittedName>
        <fullName evidence="2">Peptidoglycan hydrolase-like protein with peptidoglycan-binding domain</fullName>
    </submittedName>
</protein>